<proteinExistence type="predicted"/>
<keyword evidence="2" id="KW-1185">Reference proteome</keyword>
<dbReference type="EMBL" id="JACXVP010000005">
    <property type="protein sequence ID" value="KAG5606391.1"/>
    <property type="molecule type" value="Genomic_DNA"/>
</dbReference>
<name>A0A9J5Z3D2_SOLCO</name>
<comment type="caution">
    <text evidence="1">The sequence shown here is derived from an EMBL/GenBank/DDBJ whole genome shotgun (WGS) entry which is preliminary data.</text>
</comment>
<dbReference type="Proteomes" id="UP000824120">
    <property type="component" value="Chromosome 5"/>
</dbReference>
<dbReference type="AlphaFoldDB" id="A0A9J5Z3D2"/>
<evidence type="ECO:0000313" key="2">
    <source>
        <dbReference type="Proteomes" id="UP000824120"/>
    </source>
</evidence>
<accession>A0A9J5Z3D2</accession>
<reference evidence="1 2" key="1">
    <citation type="submission" date="2020-09" db="EMBL/GenBank/DDBJ databases">
        <title>De no assembly of potato wild relative species, Solanum commersonii.</title>
        <authorList>
            <person name="Cho K."/>
        </authorList>
    </citation>
    <scope>NUCLEOTIDE SEQUENCE [LARGE SCALE GENOMIC DNA]</scope>
    <source>
        <strain evidence="1">LZ3.2</strain>
        <tissue evidence="1">Leaf</tissue>
    </source>
</reference>
<protein>
    <submittedName>
        <fullName evidence="1">Uncharacterized protein</fullName>
    </submittedName>
</protein>
<gene>
    <name evidence="1" type="ORF">H5410_027883</name>
</gene>
<organism evidence="1 2">
    <name type="scientific">Solanum commersonii</name>
    <name type="common">Commerson's wild potato</name>
    <name type="synonym">Commerson's nightshade</name>
    <dbReference type="NCBI Taxonomy" id="4109"/>
    <lineage>
        <taxon>Eukaryota</taxon>
        <taxon>Viridiplantae</taxon>
        <taxon>Streptophyta</taxon>
        <taxon>Embryophyta</taxon>
        <taxon>Tracheophyta</taxon>
        <taxon>Spermatophyta</taxon>
        <taxon>Magnoliopsida</taxon>
        <taxon>eudicotyledons</taxon>
        <taxon>Gunneridae</taxon>
        <taxon>Pentapetalae</taxon>
        <taxon>asterids</taxon>
        <taxon>lamiids</taxon>
        <taxon>Solanales</taxon>
        <taxon>Solanaceae</taxon>
        <taxon>Solanoideae</taxon>
        <taxon>Solaneae</taxon>
        <taxon>Solanum</taxon>
    </lineage>
</organism>
<evidence type="ECO:0000313" key="1">
    <source>
        <dbReference type="EMBL" id="KAG5606391.1"/>
    </source>
</evidence>
<sequence>MVTYYQCKLHDRRIIQLEDFGLVHSIVRMRATSLDGGIVKMLIYDPSTEEGGGTIEGEGGSIVEGDDGGTVVDWSLNEVLEVSEGPVVGMEGKVEVRG</sequence>